<dbReference type="RefSeq" id="WP_090400144.1">
    <property type="nucleotide sequence ID" value="NZ_FNKM01000002.1"/>
</dbReference>
<evidence type="ECO:0000313" key="5">
    <source>
        <dbReference type="Proteomes" id="UP000317267"/>
    </source>
</evidence>
<evidence type="ECO:0000313" key="2">
    <source>
        <dbReference type="EMBL" id="SDQ40579.1"/>
    </source>
</evidence>
<feature type="region of interest" description="Disordered" evidence="1">
    <location>
        <begin position="1"/>
        <end position="21"/>
    </location>
</feature>
<proteinExistence type="predicted"/>
<keyword evidence="4" id="KW-1185">Reference proteome</keyword>
<reference evidence="2 4" key="1">
    <citation type="submission" date="2016-10" db="EMBL/GenBank/DDBJ databases">
        <authorList>
            <person name="Varghese N."/>
            <person name="Submissions S."/>
        </authorList>
    </citation>
    <scope>NUCLEOTIDE SEQUENCE [LARGE SCALE GENOMIC DNA]</scope>
    <source>
        <strain evidence="2 4">BS2976</strain>
    </source>
</reference>
<dbReference type="AlphaFoldDB" id="A0A1H1ALM2"/>
<gene>
    <name evidence="3" type="ORF">FIV39_16125</name>
    <name evidence="2" type="ORF">SAMN04490186_0369</name>
</gene>
<name>A0A1H1ALM2_9PSED</name>
<dbReference type="Proteomes" id="UP000317267">
    <property type="component" value="Unassembled WGS sequence"/>
</dbReference>
<reference evidence="3 5" key="2">
    <citation type="submission" date="2019-06" db="EMBL/GenBank/DDBJ databases">
        <title>Pseudomonas bimorpha sp. nov. isolated from bovine raw milk and skim milk concentrate.</title>
        <authorList>
            <person name="Hofmann K."/>
            <person name="Huptas C."/>
            <person name="Doll E."/>
            <person name="Scherer S."/>
            <person name="Wenning M."/>
        </authorList>
    </citation>
    <scope>NUCLEOTIDE SEQUENCE [LARGE SCALE GENOMIC DNA]</scope>
    <source>
        <strain evidence="3 5">DSM 17515</strain>
    </source>
</reference>
<evidence type="ECO:0000313" key="3">
    <source>
        <dbReference type="EMBL" id="TWR65420.1"/>
    </source>
</evidence>
<dbReference type="EMBL" id="VFES01000009">
    <property type="protein sequence ID" value="TWR65420.1"/>
    <property type="molecule type" value="Genomic_DNA"/>
</dbReference>
<comment type="caution">
    <text evidence="3">The sequence shown here is derived from an EMBL/GenBank/DDBJ whole genome shotgun (WGS) entry which is preliminary data.</text>
</comment>
<sequence>MKQRDPSYPAAPTVPPQLKTGDYVRLDGPNAGVCTGLYKLMFYKNGTSFATLPIQRAFKDSFNFEVHGSFEGEIEVKGHYHDCATGLEHQHSFGSTHVSRD</sequence>
<evidence type="ECO:0000313" key="4">
    <source>
        <dbReference type="Proteomes" id="UP000198740"/>
    </source>
</evidence>
<evidence type="ECO:0000256" key="1">
    <source>
        <dbReference type="SAM" id="MobiDB-lite"/>
    </source>
</evidence>
<dbReference type="EMBL" id="FNKM01000002">
    <property type="protein sequence ID" value="SDQ40579.1"/>
    <property type="molecule type" value="Genomic_DNA"/>
</dbReference>
<protein>
    <submittedName>
        <fullName evidence="3">Uncharacterized protein</fullName>
    </submittedName>
</protein>
<dbReference type="Proteomes" id="UP000198740">
    <property type="component" value="Unassembled WGS sequence"/>
</dbReference>
<accession>A0A1H1ALM2</accession>
<dbReference type="OrthoDB" id="9881346at2"/>
<organism evidence="3 5">
    <name type="scientific">Pseudomonas grimontii</name>
    <dbReference type="NCBI Taxonomy" id="129847"/>
    <lineage>
        <taxon>Bacteria</taxon>
        <taxon>Pseudomonadati</taxon>
        <taxon>Pseudomonadota</taxon>
        <taxon>Gammaproteobacteria</taxon>
        <taxon>Pseudomonadales</taxon>
        <taxon>Pseudomonadaceae</taxon>
        <taxon>Pseudomonas</taxon>
    </lineage>
</organism>